<dbReference type="Proteomes" id="UP000194946">
    <property type="component" value="Unassembled WGS sequence"/>
</dbReference>
<sequence>MMTFEMFCLNLPDVTSTDIQFWIENEWLKPEEKDGTYFFQEIDEARVHLIIELRDDLGIAEDAIPVVLNLLDQLYTTRRQMKYLCEVIATNHYPDTRQKLRHMMSEEIIEEL</sequence>
<keyword evidence="2" id="KW-1185">Reference proteome</keyword>
<reference evidence="2" key="1">
    <citation type="submission" date="2014-06" db="EMBL/GenBank/DDBJ databases">
        <authorList>
            <person name="Winans N.J."/>
            <person name="Newell P.D."/>
            <person name="Douglas A.E."/>
        </authorList>
    </citation>
    <scope>NUCLEOTIDE SEQUENCE [LARGE SCALE GENOMIC DNA]</scope>
    <source>
        <strain evidence="2">DmL_052</strain>
    </source>
</reference>
<accession>A0A251ZVP0</accession>
<evidence type="ECO:0000313" key="2">
    <source>
        <dbReference type="Proteomes" id="UP000194946"/>
    </source>
</evidence>
<dbReference type="EMBL" id="JOPB01000005">
    <property type="protein sequence ID" value="OUI78721.1"/>
    <property type="molecule type" value="Genomic_DNA"/>
</dbReference>
<dbReference type="RefSeq" id="WP_008854595.1">
    <property type="nucleotide sequence ID" value="NZ_JOPB01000005.1"/>
</dbReference>
<comment type="caution">
    <text evidence="1">The sequence shown here is derived from an EMBL/GenBank/DDBJ whole genome shotgun (WGS) entry which is preliminary data.</text>
</comment>
<dbReference type="AlphaFoldDB" id="A0A251ZVP0"/>
<protein>
    <recommendedName>
        <fullName evidence="3">MerR family transcriptional regulator</fullName>
    </recommendedName>
</protein>
<evidence type="ECO:0008006" key="3">
    <source>
        <dbReference type="Google" id="ProtNLM"/>
    </source>
</evidence>
<name>A0A251ZVP0_9PROT</name>
<organism evidence="1 2">
    <name type="scientific">Commensalibacter intestini</name>
    <dbReference type="NCBI Taxonomy" id="479936"/>
    <lineage>
        <taxon>Bacteria</taxon>
        <taxon>Pseudomonadati</taxon>
        <taxon>Pseudomonadota</taxon>
        <taxon>Alphaproteobacteria</taxon>
        <taxon>Acetobacterales</taxon>
        <taxon>Acetobacteraceae</taxon>
    </lineage>
</organism>
<gene>
    <name evidence="1" type="ORF">HK18_07505</name>
</gene>
<proteinExistence type="predicted"/>
<evidence type="ECO:0000313" key="1">
    <source>
        <dbReference type="EMBL" id="OUI78721.1"/>
    </source>
</evidence>
<dbReference type="Pfam" id="PF13591">
    <property type="entry name" value="MerR_2"/>
    <property type="match status" value="1"/>
</dbReference>
<dbReference type="Gene3D" id="1.10.1660.10">
    <property type="match status" value="1"/>
</dbReference>